<proteinExistence type="predicted"/>
<dbReference type="Gene3D" id="3.40.50.2300">
    <property type="match status" value="2"/>
</dbReference>
<dbReference type="SMART" id="SM00354">
    <property type="entry name" value="HTH_LACI"/>
    <property type="match status" value="1"/>
</dbReference>
<evidence type="ECO:0000256" key="1">
    <source>
        <dbReference type="ARBA" id="ARBA00023015"/>
    </source>
</evidence>
<dbReference type="Gene3D" id="1.10.260.40">
    <property type="entry name" value="lambda repressor-like DNA-binding domains"/>
    <property type="match status" value="1"/>
</dbReference>
<name>A0AAE6BIR2_AGRTU</name>
<dbReference type="AlphaFoldDB" id="A0AAE6BIR2"/>
<dbReference type="InterPro" id="IPR028082">
    <property type="entry name" value="Peripla_BP_I"/>
</dbReference>
<dbReference type="Proteomes" id="UP000298579">
    <property type="component" value="Plasmid pAtCFBP5877a"/>
</dbReference>
<dbReference type="GO" id="GO:0003700">
    <property type="term" value="F:DNA-binding transcription factor activity"/>
    <property type="evidence" value="ECO:0007669"/>
    <property type="project" value="TreeGrafter"/>
</dbReference>
<evidence type="ECO:0000313" key="6">
    <source>
        <dbReference type="Proteomes" id="UP000298579"/>
    </source>
</evidence>
<evidence type="ECO:0000256" key="2">
    <source>
        <dbReference type="ARBA" id="ARBA00023125"/>
    </source>
</evidence>
<keyword evidence="1" id="KW-0805">Transcription regulation</keyword>
<gene>
    <name evidence="5" type="ORF">CFBP5877_26895</name>
</gene>
<dbReference type="SUPFAM" id="SSF47413">
    <property type="entry name" value="lambda repressor-like DNA-binding domains"/>
    <property type="match status" value="1"/>
</dbReference>
<evidence type="ECO:0000259" key="4">
    <source>
        <dbReference type="PROSITE" id="PS50932"/>
    </source>
</evidence>
<evidence type="ECO:0000313" key="5">
    <source>
        <dbReference type="EMBL" id="QCL82711.1"/>
    </source>
</evidence>
<dbReference type="EMBL" id="CP039899">
    <property type="protein sequence ID" value="QCL82711.1"/>
    <property type="molecule type" value="Genomic_DNA"/>
</dbReference>
<dbReference type="RefSeq" id="WP_080830388.1">
    <property type="nucleotide sequence ID" value="NZ_CP039890.1"/>
</dbReference>
<dbReference type="PROSITE" id="PS50932">
    <property type="entry name" value="HTH_LACI_2"/>
    <property type="match status" value="1"/>
</dbReference>
<dbReference type="CDD" id="cd01392">
    <property type="entry name" value="HTH_LacI"/>
    <property type="match status" value="1"/>
</dbReference>
<evidence type="ECO:0000256" key="3">
    <source>
        <dbReference type="ARBA" id="ARBA00023163"/>
    </source>
</evidence>
<dbReference type="PANTHER" id="PTHR30146:SF109">
    <property type="entry name" value="HTH-TYPE TRANSCRIPTIONAL REGULATOR GALS"/>
    <property type="match status" value="1"/>
</dbReference>
<dbReference type="GO" id="GO:0000976">
    <property type="term" value="F:transcription cis-regulatory region binding"/>
    <property type="evidence" value="ECO:0007669"/>
    <property type="project" value="TreeGrafter"/>
</dbReference>
<keyword evidence="2" id="KW-0238">DNA-binding</keyword>
<protein>
    <submittedName>
        <fullName evidence="5">LacI family transcriptional regulator</fullName>
    </submittedName>
</protein>
<accession>A0AAE6BIR2</accession>
<keyword evidence="5" id="KW-0614">Plasmid</keyword>
<dbReference type="InterPro" id="IPR000843">
    <property type="entry name" value="HTH_LacI"/>
</dbReference>
<dbReference type="InterPro" id="IPR046335">
    <property type="entry name" value="LacI/GalR-like_sensor"/>
</dbReference>
<sequence>MEGNGRANLKKIASELGLSVTTVSRALKDGPEVHPKTIARVKIAANAAGYVPNLHGRALRTGQTRTLSAILPLETRDYLSDLAKLPLIEGMTLAAQESGYSLSISSTTPDDDPYENLKRVIQAGSADGIIITRMVANDPRPPFLLERHIPFVAFGRSGSHLNYAYVDIDNEKIAYEAVQMLVAEGCRSIALQLLTLEDQYSAMRMAGYSRAMAEAGLEIDPRLIGYQEFTMAASERWVGKLLDLPDPMSGLICANELGLLGALSALRQRNLVPGRDVRIVVRDNTQICRYLSVPLIAHSVDMVAVGRNLVESLIHQIERPEMPPQQLVMFGELQRFSF</sequence>
<dbReference type="InterPro" id="IPR010982">
    <property type="entry name" value="Lambda_DNA-bd_dom_sf"/>
</dbReference>
<reference evidence="5 6" key="1">
    <citation type="submission" date="2019-04" db="EMBL/GenBank/DDBJ databases">
        <title>Complete genome sequence of Agrobacterium tumefaciens CFBP5877.</title>
        <authorList>
            <person name="Huang Y.-Y."/>
            <person name="Chiang H.-Y."/>
            <person name="Chou L."/>
            <person name="Lai E.-M."/>
            <person name="Kuo C.-H."/>
        </authorList>
    </citation>
    <scope>NUCLEOTIDE SEQUENCE [LARGE SCALE GENOMIC DNA]</scope>
    <source>
        <strain evidence="5 6">CFBP5877</strain>
        <plasmid evidence="6">patcfbp5877a</plasmid>
    </source>
</reference>
<dbReference type="SUPFAM" id="SSF53822">
    <property type="entry name" value="Periplasmic binding protein-like I"/>
    <property type="match status" value="1"/>
</dbReference>
<keyword evidence="3" id="KW-0804">Transcription</keyword>
<dbReference type="Pfam" id="PF13377">
    <property type="entry name" value="Peripla_BP_3"/>
    <property type="match status" value="1"/>
</dbReference>
<organism evidence="5 6">
    <name type="scientific">Agrobacterium tumefaciens</name>
    <dbReference type="NCBI Taxonomy" id="358"/>
    <lineage>
        <taxon>Bacteria</taxon>
        <taxon>Pseudomonadati</taxon>
        <taxon>Pseudomonadota</taxon>
        <taxon>Alphaproteobacteria</taxon>
        <taxon>Hyphomicrobiales</taxon>
        <taxon>Rhizobiaceae</taxon>
        <taxon>Rhizobium/Agrobacterium group</taxon>
        <taxon>Agrobacterium</taxon>
        <taxon>Agrobacterium tumefaciens complex</taxon>
    </lineage>
</organism>
<dbReference type="PANTHER" id="PTHR30146">
    <property type="entry name" value="LACI-RELATED TRANSCRIPTIONAL REPRESSOR"/>
    <property type="match status" value="1"/>
</dbReference>
<dbReference type="Pfam" id="PF00356">
    <property type="entry name" value="LacI"/>
    <property type="match status" value="1"/>
</dbReference>
<geneLocation type="plasmid" evidence="6">
    <name>patcfbp5877a</name>
</geneLocation>
<feature type="domain" description="HTH lacI-type" evidence="4">
    <location>
        <begin position="7"/>
        <end position="61"/>
    </location>
</feature>